<protein>
    <submittedName>
        <fullName evidence="2">Uncharacterized protein</fullName>
    </submittedName>
</protein>
<dbReference type="EMBL" id="JACHKA010000001">
    <property type="protein sequence ID" value="MBB5986047.1"/>
    <property type="molecule type" value="Genomic_DNA"/>
</dbReference>
<dbReference type="RefSeq" id="WP_260394829.1">
    <property type="nucleotide sequence ID" value="NZ_JACHKA010000001.1"/>
</dbReference>
<proteinExistence type="predicted"/>
<accession>A0ABR6NHC9</accession>
<feature type="region of interest" description="Disordered" evidence="1">
    <location>
        <begin position="1"/>
        <end position="106"/>
    </location>
</feature>
<keyword evidence="3" id="KW-1185">Reference proteome</keyword>
<gene>
    <name evidence="2" type="ORF">HNP60_002021</name>
</gene>
<name>A0ABR6NHC9_9SPHN</name>
<organism evidence="2 3">
    <name type="scientific">Sphingobium lignivorans</name>
    <dbReference type="NCBI Taxonomy" id="2735886"/>
    <lineage>
        <taxon>Bacteria</taxon>
        <taxon>Pseudomonadati</taxon>
        <taxon>Pseudomonadota</taxon>
        <taxon>Alphaproteobacteria</taxon>
        <taxon>Sphingomonadales</taxon>
        <taxon>Sphingomonadaceae</taxon>
        <taxon>Sphingobium</taxon>
    </lineage>
</organism>
<evidence type="ECO:0000313" key="2">
    <source>
        <dbReference type="EMBL" id="MBB5986047.1"/>
    </source>
</evidence>
<reference evidence="2 3" key="1">
    <citation type="submission" date="2020-08" db="EMBL/GenBank/DDBJ databases">
        <title>Exploring microbial biodiversity for novel pathways involved in the catabolism of aromatic compounds derived from lignin.</title>
        <authorList>
            <person name="Elkins J."/>
        </authorList>
    </citation>
    <scope>NUCLEOTIDE SEQUENCE [LARGE SCALE GENOMIC DNA]</scope>
    <source>
        <strain evidence="2 3">B1D3A</strain>
    </source>
</reference>
<dbReference type="Proteomes" id="UP001138540">
    <property type="component" value="Unassembled WGS sequence"/>
</dbReference>
<comment type="caution">
    <text evidence="2">The sequence shown here is derived from an EMBL/GenBank/DDBJ whole genome shotgun (WGS) entry which is preliminary data.</text>
</comment>
<evidence type="ECO:0000256" key="1">
    <source>
        <dbReference type="SAM" id="MobiDB-lite"/>
    </source>
</evidence>
<evidence type="ECO:0000313" key="3">
    <source>
        <dbReference type="Proteomes" id="UP001138540"/>
    </source>
</evidence>
<sequence length="222" mass="23745">MSGSENSMPEPRPAASLTAGLLARRGTARPAMRRPTLGGLHAPLPTNDDLGWNDMGEPDRPGEEIDPVDSETIASAPVALRTGTQAAQVTEEEAARTPDDSMTAERASAVPAAEALAPASPAPVSPIEEQLQALAKRINARTTPRKAESRSPAKLTEAARKAAFTLRIDQERHLRLRLLSAVSNRSAQQLLIEALDTLITENEQLNALARQVEARRTASRGK</sequence>